<organism evidence="4 5">
    <name type="scientific">Kribbella albertanoniae</name>
    <dbReference type="NCBI Taxonomy" id="1266829"/>
    <lineage>
        <taxon>Bacteria</taxon>
        <taxon>Bacillati</taxon>
        <taxon>Actinomycetota</taxon>
        <taxon>Actinomycetes</taxon>
        <taxon>Propionibacteriales</taxon>
        <taxon>Kribbellaceae</taxon>
        <taxon>Kribbella</taxon>
    </lineage>
</organism>
<protein>
    <submittedName>
        <fullName evidence="4">Alpha/beta fold hydrolase</fullName>
    </submittedName>
</protein>
<evidence type="ECO:0000256" key="2">
    <source>
        <dbReference type="ARBA" id="ARBA00022801"/>
    </source>
</evidence>
<name>A0A4V6PAJ7_9ACTN</name>
<evidence type="ECO:0000313" key="5">
    <source>
        <dbReference type="Proteomes" id="UP000295075"/>
    </source>
</evidence>
<dbReference type="AlphaFoldDB" id="A0A4V6PAJ7"/>
<accession>A0A4V6PAJ7</accession>
<evidence type="ECO:0000259" key="3">
    <source>
        <dbReference type="Pfam" id="PF12146"/>
    </source>
</evidence>
<dbReference type="EMBL" id="SMKA01000030">
    <property type="protein sequence ID" value="TDC31705.1"/>
    <property type="molecule type" value="Genomic_DNA"/>
</dbReference>
<reference evidence="4 5" key="1">
    <citation type="submission" date="2019-03" db="EMBL/GenBank/DDBJ databases">
        <title>Draft genome sequences of novel Actinobacteria.</title>
        <authorList>
            <person name="Sahin N."/>
            <person name="Ay H."/>
            <person name="Saygin H."/>
        </authorList>
    </citation>
    <scope>NUCLEOTIDE SEQUENCE [LARGE SCALE GENOMIC DNA]</scope>
    <source>
        <strain evidence="4 5">JCM 30547</strain>
    </source>
</reference>
<dbReference type="InterPro" id="IPR022742">
    <property type="entry name" value="Hydrolase_4"/>
</dbReference>
<dbReference type="Gene3D" id="3.40.50.1820">
    <property type="entry name" value="alpha/beta hydrolase"/>
    <property type="match status" value="1"/>
</dbReference>
<keyword evidence="2 4" id="KW-0378">Hydrolase</keyword>
<dbReference type="PANTHER" id="PTHR22946:SF9">
    <property type="entry name" value="POLYKETIDE TRANSFERASE AF380"/>
    <property type="match status" value="1"/>
</dbReference>
<proteinExistence type="inferred from homology"/>
<evidence type="ECO:0000256" key="1">
    <source>
        <dbReference type="ARBA" id="ARBA00008645"/>
    </source>
</evidence>
<dbReference type="SUPFAM" id="SSF53474">
    <property type="entry name" value="alpha/beta-Hydrolases"/>
    <property type="match status" value="1"/>
</dbReference>
<gene>
    <name evidence="4" type="ORF">E1261_10130</name>
</gene>
<dbReference type="Pfam" id="PF12146">
    <property type="entry name" value="Hydrolase_4"/>
    <property type="match status" value="1"/>
</dbReference>
<dbReference type="RefSeq" id="WP_132405149.1">
    <property type="nucleotide sequence ID" value="NZ_SMKA01000030.1"/>
</dbReference>
<feature type="domain" description="Serine aminopeptidase S33" evidence="3">
    <location>
        <begin position="26"/>
        <end position="157"/>
    </location>
</feature>
<sequence>MTIQTTFPSGRDHCAAWVTLPVGAGPHPAVVLVHGGGATHEMMLAQYERWFSEAGIAVVAFDFRHLGESGGQPRQLVSQRRYAADVDAALAFARSRPDIDPARIAIWGTSFGASHALTAAARHPDLAAAVIQCPVLSGRGVVSRAGVRHLARMTPPILSDMVRALLGLPRLYVPLVARPGEQAFVNQPGALEGWLSVTPPGAVFDNRITAASGLDMLFYNAAAKASKVQCPLLICACDRENLIAPTIVERVAAKAPRAELKHYDADHFTVYHPPAVDQIVADQIRFLTTHLNQDSGHE</sequence>
<evidence type="ECO:0000313" key="4">
    <source>
        <dbReference type="EMBL" id="TDC31705.1"/>
    </source>
</evidence>
<dbReference type="InterPro" id="IPR029058">
    <property type="entry name" value="AB_hydrolase_fold"/>
</dbReference>
<dbReference type="InterPro" id="IPR050261">
    <property type="entry name" value="FrsA_esterase"/>
</dbReference>
<dbReference type="PANTHER" id="PTHR22946">
    <property type="entry name" value="DIENELACTONE HYDROLASE DOMAIN-CONTAINING PROTEIN-RELATED"/>
    <property type="match status" value="1"/>
</dbReference>
<dbReference type="OrthoDB" id="63034at2"/>
<dbReference type="Proteomes" id="UP000295075">
    <property type="component" value="Unassembled WGS sequence"/>
</dbReference>
<comment type="caution">
    <text evidence="4">The sequence shown here is derived from an EMBL/GenBank/DDBJ whole genome shotgun (WGS) entry which is preliminary data.</text>
</comment>
<comment type="similarity">
    <text evidence="1">Belongs to the AB hydrolase superfamily.</text>
</comment>
<keyword evidence="5" id="KW-1185">Reference proteome</keyword>
<dbReference type="GO" id="GO:0052689">
    <property type="term" value="F:carboxylic ester hydrolase activity"/>
    <property type="evidence" value="ECO:0007669"/>
    <property type="project" value="UniProtKB-ARBA"/>
</dbReference>